<reference evidence="1 2" key="1">
    <citation type="submission" date="2011-08" db="EMBL/GenBank/DDBJ databases">
        <authorList>
            <person name="Weinstock G."/>
            <person name="Sodergren E."/>
            <person name="Clifton S."/>
            <person name="Fulton L."/>
            <person name="Fulton B."/>
            <person name="Courtney L."/>
            <person name="Fronick C."/>
            <person name="Harrison M."/>
            <person name="Strong C."/>
            <person name="Farmer C."/>
            <person name="Delahaunty K."/>
            <person name="Markovic C."/>
            <person name="Hall O."/>
            <person name="Minx P."/>
            <person name="Tomlinson C."/>
            <person name="Mitreva M."/>
            <person name="Hou S."/>
            <person name="Chen J."/>
            <person name="Wollam A."/>
            <person name="Pepin K.H."/>
            <person name="Johnson M."/>
            <person name="Bhonagiri V."/>
            <person name="Zhang X."/>
            <person name="Suruliraj S."/>
            <person name="Warren W."/>
            <person name="Chinwalla A."/>
            <person name="Mardis E.R."/>
            <person name="Wilson R.K."/>
        </authorList>
    </citation>
    <scope>NUCLEOTIDE SEQUENCE [LARGE SCALE GENOMIC DNA]</scope>
    <source>
        <strain evidence="1 2">F0432</strain>
    </source>
</reference>
<organism evidence="1 2">
    <name type="scientific">Cardiobacterium valvarum F0432</name>
    <dbReference type="NCBI Taxonomy" id="797473"/>
    <lineage>
        <taxon>Bacteria</taxon>
        <taxon>Pseudomonadati</taxon>
        <taxon>Pseudomonadota</taxon>
        <taxon>Gammaproteobacteria</taxon>
        <taxon>Cardiobacteriales</taxon>
        <taxon>Cardiobacteriaceae</taxon>
        <taxon>Cardiobacterium</taxon>
    </lineage>
</organism>
<name>G9ZEY3_9GAMM</name>
<evidence type="ECO:0000313" key="2">
    <source>
        <dbReference type="Proteomes" id="UP000004750"/>
    </source>
</evidence>
<dbReference type="Proteomes" id="UP000004750">
    <property type="component" value="Unassembled WGS sequence"/>
</dbReference>
<evidence type="ECO:0000313" key="1">
    <source>
        <dbReference type="EMBL" id="EHM54303.1"/>
    </source>
</evidence>
<comment type="caution">
    <text evidence="1">The sequence shown here is derived from an EMBL/GenBank/DDBJ whole genome shotgun (WGS) entry which is preliminary data.</text>
</comment>
<proteinExistence type="predicted"/>
<accession>G9ZEY3</accession>
<gene>
    <name evidence="1" type="ORF">HMPREF9080_01323</name>
</gene>
<dbReference type="AlphaFoldDB" id="G9ZEY3"/>
<protein>
    <submittedName>
        <fullName evidence="1">Uncharacterized protein</fullName>
    </submittedName>
</protein>
<dbReference type="STRING" id="797473.HMPREF9080_01323"/>
<dbReference type="HOGENOM" id="CLU_3166025_0_0_6"/>
<sequence length="47" mass="4820">MHQAASILGSPSGVDTGLVTATKVANIKSAGGDPGTFWARQCLTWFA</sequence>
<dbReference type="EMBL" id="AGCM01000073">
    <property type="protein sequence ID" value="EHM54303.1"/>
    <property type="molecule type" value="Genomic_DNA"/>
</dbReference>